<evidence type="ECO:0000313" key="5">
    <source>
        <dbReference type="Proteomes" id="UP001431902"/>
    </source>
</evidence>
<proteinExistence type="inferred from homology"/>
<name>A0ABT6X4D7_9BURK</name>
<dbReference type="Pfam" id="PF03061">
    <property type="entry name" value="4HBT"/>
    <property type="match status" value="1"/>
</dbReference>
<gene>
    <name evidence="4" type="ORF">QLQ16_03185</name>
</gene>
<reference evidence="4" key="1">
    <citation type="submission" date="2023-05" db="EMBL/GenBank/DDBJ databases">
        <title>Limnohabitans sp. strain HM2-2 Genome sequencing and assembly.</title>
        <authorList>
            <person name="Jung Y."/>
        </authorList>
    </citation>
    <scope>NUCLEOTIDE SEQUENCE</scope>
    <source>
        <strain evidence="4">HM2-2</strain>
    </source>
</reference>
<dbReference type="InterPro" id="IPR029069">
    <property type="entry name" value="HotDog_dom_sf"/>
</dbReference>
<comment type="caution">
    <text evidence="4">The sequence shown here is derived from an EMBL/GenBank/DDBJ whole genome shotgun (WGS) entry which is preliminary data.</text>
</comment>
<dbReference type="InterPro" id="IPR039298">
    <property type="entry name" value="ACOT13"/>
</dbReference>
<dbReference type="CDD" id="cd03443">
    <property type="entry name" value="PaaI_thioesterase"/>
    <property type="match status" value="1"/>
</dbReference>
<dbReference type="GO" id="GO:0016787">
    <property type="term" value="F:hydrolase activity"/>
    <property type="evidence" value="ECO:0007669"/>
    <property type="project" value="UniProtKB-KW"/>
</dbReference>
<protein>
    <submittedName>
        <fullName evidence="4">PaaI family thioesterase</fullName>
        <ecNumber evidence="4">3.1.2.-</ecNumber>
    </submittedName>
</protein>
<dbReference type="EC" id="3.1.2.-" evidence="4"/>
<evidence type="ECO:0000313" key="4">
    <source>
        <dbReference type="EMBL" id="MDI9232832.1"/>
    </source>
</evidence>
<comment type="similarity">
    <text evidence="1">Belongs to the thioesterase PaaI family.</text>
</comment>
<sequence>MSPLDMLKKINAMAEFNRWCGIEVTVAEPGFVEIQMPWRPEVGQYSGFLHAGLIGTLIDTACGFAAGTVAGPNLLAANFSVNCLRPAVGQKFIARARVVKPGKAQVFTSCDLFAVDADGEKLVANGQTLLTVVQAG</sequence>
<dbReference type="NCBIfam" id="TIGR00369">
    <property type="entry name" value="unchar_dom_1"/>
    <property type="match status" value="1"/>
</dbReference>
<dbReference type="InterPro" id="IPR003736">
    <property type="entry name" value="PAAI_dom"/>
</dbReference>
<dbReference type="Proteomes" id="UP001431902">
    <property type="component" value="Unassembled WGS sequence"/>
</dbReference>
<evidence type="ECO:0000259" key="3">
    <source>
        <dbReference type="Pfam" id="PF03061"/>
    </source>
</evidence>
<keyword evidence="2 4" id="KW-0378">Hydrolase</keyword>
<dbReference type="InterPro" id="IPR006683">
    <property type="entry name" value="Thioestr_dom"/>
</dbReference>
<dbReference type="PANTHER" id="PTHR21660:SF1">
    <property type="entry name" value="ACYL-COENZYME A THIOESTERASE 13"/>
    <property type="match status" value="1"/>
</dbReference>
<dbReference type="SUPFAM" id="SSF54637">
    <property type="entry name" value="Thioesterase/thiol ester dehydrase-isomerase"/>
    <property type="match status" value="1"/>
</dbReference>
<organism evidence="4 5">
    <name type="scientific">Limnohabitans lacus</name>
    <dbReference type="NCBI Taxonomy" id="3045173"/>
    <lineage>
        <taxon>Bacteria</taxon>
        <taxon>Pseudomonadati</taxon>
        <taxon>Pseudomonadota</taxon>
        <taxon>Betaproteobacteria</taxon>
        <taxon>Burkholderiales</taxon>
        <taxon>Comamonadaceae</taxon>
        <taxon>Limnohabitans</taxon>
    </lineage>
</organism>
<dbReference type="EMBL" id="JASGBH010000002">
    <property type="protein sequence ID" value="MDI9232832.1"/>
    <property type="molecule type" value="Genomic_DNA"/>
</dbReference>
<dbReference type="RefSeq" id="WP_283223240.1">
    <property type="nucleotide sequence ID" value="NZ_JASGBH010000002.1"/>
</dbReference>
<dbReference type="PANTHER" id="PTHR21660">
    <property type="entry name" value="THIOESTERASE SUPERFAMILY MEMBER-RELATED"/>
    <property type="match status" value="1"/>
</dbReference>
<keyword evidence="5" id="KW-1185">Reference proteome</keyword>
<feature type="domain" description="Thioesterase" evidence="3">
    <location>
        <begin position="47"/>
        <end position="116"/>
    </location>
</feature>
<evidence type="ECO:0000256" key="1">
    <source>
        <dbReference type="ARBA" id="ARBA00008324"/>
    </source>
</evidence>
<evidence type="ECO:0000256" key="2">
    <source>
        <dbReference type="ARBA" id="ARBA00022801"/>
    </source>
</evidence>
<accession>A0ABT6X4D7</accession>
<dbReference type="Gene3D" id="3.10.129.10">
    <property type="entry name" value="Hotdog Thioesterase"/>
    <property type="match status" value="1"/>
</dbReference>